<comment type="similarity">
    <text evidence="1">Belongs to the helicase family. UvrD subfamily.</text>
</comment>
<evidence type="ECO:0000256" key="6">
    <source>
        <dbReference type="ARBA" id="ARBA00022806"/>
    </source>
</evidence>
<keyword evidence="5 15" id="KW-0378">Hydrolase</keyword>
<keyword evidence="9" id="KW-0238">DNA-binding</keyword>
<evidence type="ECO:0000256" key="13">
    <source>
        <dbReference type="ARBA" id="ARBA00034808"/>
    </source>
</evidence>
<dbReference type="PROSITE" id="PS51217">
    <property type="entry name" value="UVRD_HELICASE_CTER"/>
    <property type="match status" value="1"/>
</dbReference>
<evidence type="ECO:0000313" key="18">
    <source>
        <dbReference type="EMBL" id="PQV42073.1"/>
    </source>
</evidence>
<evidence type="ECO:0000256" key="14">
    <source>
        <dbReference type="ARBA" id="ARBA00048988"/>
    </source>
</evidence>
<dbReference type="GO" id="GO:0004527">
    <property type="term" value="F:exonuclease activity"/>
    <property type="evidence" value="ECO:0007669"/>
    <property type="project" value="UniProtKB-KW"/>
</dbReference>
<keyword evidence="7" id="KW-0269">Exonuclease</keyword>
<dbReference type="InterPro" id="IPR011604">
    <property type="entry name" value="PDDEXK-like_dom_sf"/>
</dbReference>
<evidence type="ECO:0000313" key="19">
    <source>
        <dbReference type="Proteomes" id="UP000251060"/>
    </source>
</evidence>
<comment type="caution">
    <text evidence="18">The sequence shown here is derived from an EMBL/GenBank/DDBJ whole genome shotgun (WGS) entry which is preliminary data.</text>
</comment>
<evidence type="ECO:0000256" key="5">
    <source>
        <dbReference type="ARBA" id="ARBA00022801"/>
    </source>
</evidence>
<evidence type="ECO:0000256" key="4">
    <source>
        <dbReference type="ARBA" id="ARBA00022763"/>
    </source>
</evidence>
<evidence type="ECO:0000259" key="16">
    <source>
        <dbReference type="PROSITE" id="PS51198"/>
    </source>
</evidence>
<keyword evidence="3 15" id="KW-0547">Nucleotide-binding</keyword>
<dbReference type="SUPFAM" id="SSF52980">
    <property type="entry name" value="Restriction endonuclease-like"/>
    <property type="match status" value="1"/>
</dbReference>
<evidence type="ECO:0000256" key="11">
    <source>
        <dbReference type="ARBA" id="ARBA00023235"/>
    </source>
</evidence>
<dbReference type="Pfam" id="PF12705">
    <property type="entry name" value="PDDEXK_1"/>
    <property type="match status" value="1"/>
</dbReference>
<reference evidence="18 19" key="1">
    <citation type="submission" date="2018-02" db="EMBL/GenBank/DDBJ databases">
        <title>Subsurface microbial communities from deep shales in Ohio and West Virginia, USA.</title>
        <authorList>
            <person name="Wrighton K."/>
        </authorList>
    </citation>
    <scope>NUCLEOTIDE SEQUENCE [LARGE SCALE GENOMIC DNA]</scope>
    <source>
        <strain evidence="18 19">DSM 10369</strain>
    </source>
</reference>
<evidence type="ECO:0000256" key="15">
    <source>
        <dbReference type="PROSITE-ProRule" id="PRU00560"/>
    </source>
</evidence>
<dbReference type="GO" id="GO:0005524">
    <property type="term" value="F:ATP binding"/>
    <property type="evidence" value="ECO:0007669"/>
    <property type="project" value="UniProtKB-UniRule"/>
</dbReference>
<evidence type="ECO:0000256" key="7">
    <source>
        <dbReference type="ARBA" id="ARBA00022839"/>
    </source>
</evidence>
<dbReference type="SUPFAM" id="SSF52540">
    <property type="entry name" value="P-loop containing nucleoside triphosphate hydrolases"/>
    <property type="match status" value="1"/>
</dbReference>
<evidence type="ECO:0000256" key="10">
    <source>
        <dbReference type="ARBA" id="ARBA00023204"/>
    </source>
</evidence>
<dbReference type="Pfam" id="PF00580">
    <property type="entry name" value="UvrD-helicase"/>
    <property type="match status" value="1"/>
</dbReference>
<accession>A0A314ZSW9</accession>
<dbReference type="Pfam" id="PF13361">
    <property type="entry name" value="UvrD_C"/>
    <property type="match status" value="1"/>
</dbReference>
<evidence type="ECO:0000256" key="12">
    <source>
        <dbReference type="ARBA" id="ARBA00034617"/>
    </source>
</evidence>
<dbReference type="InterPro" id="IPR013986">
    <property type="entry name" value="DExx_box_DNA_helicase_dom_sf"/>
</dbReference>
<keyword evidence="2" id="KW-0540">Nuclease</keyword>
<feature type="binding site" evidence="15">
    <location>
        <begin position="31"/>
        <end position="38"/>
    </location>
    <ligand>
        <name>ATP</name>
        <dbReference type="ChEBI" id="CHEBI:30616"/>
    </ligand>
</feature>
<dbReference type="PANTHER" id="PTHR11070">
    <property type="entry name" value="UVRD / RECB / PCRA DNA HELICASE FAMILY MEMBER"/>
    <property type="match status" value="1"/>
</dbReference>
<dbReference type="GO" id="GO:0043138">
    <property type="term" value="F:3'-5' DNA helicase activity"/>
    <property type="evidence" value="ECO:0007669"/>
    <property type="project" value="UniProtKB-EC"/>
</dbReference>
<keyword evidence="11" id="KW-0413">Isomerase</keyword>
<dbReference type="GO" id="GO:0003677">
    <property type="term" value="F:DNA binding"/>
    <property type="evidence" value="ECO:0007669"/>
    <property type="project" value="UniProtKB-KW"/>
</dbReference>
<gene>
    <name evidence="18" type="ORF">B0H22_10910</name>
</gene>
<dbReference type="Gene3D" id="1.10.10.160">
    <property type="match status" value="1"/>
</dbReference>
<evidence type="ECO:0000256" key="1">
    <source>
        <dbReference type="ARBA" id="ARBA00009922"/>
    </source>
</evidence>
<dbReference type="PROSITE" id="PS51198">
    <property type="entry name" value="UVRD_HELICASE_ATP_BIND"/>
    <property type="match status" value="1"/>
</dbReference>
<dbReference type="InterPro" id="IPR038726">
    <property type="entry name" value="PDDEXK_AddAB-type"/>
</dbReference>
<dbReference type="GO" id="GO:0000725">
    <property type="term" value="P:recombinational repair"/>
    <property type="evidence" value="ECO:0007669"/>
    <property type="project" value="TreeGrafter"/>
</dbReference>
<evidence type="ECO:0000256" key="3">
    <source>
        <dbReference type="ARBA" id="ARBA00022741"/>
    </source>
</evidence>
<dbReference type="InterPro" id="IPR000212">
    <property type="entry name" value="DNA_helicase_UvrD/REP"/>
</dbReference>
<protein>
    <recommendedName>
        <fullName evidence="13">DNA 3'-5' helicase</fullName>
        <ecNumber evidence="13">5.6.2.4</ecNumber>
    </recommendedName>
</protein>
<dbReference type="Gene3D" id="1.10.486.10">
    <property type="entry name" value="PCRA, domain 4"/>
    <property type="match status" value="1"/>
</dbReference>
<dbReference type="Gene3D" id="3.90.320.10">
    <property type="match status" value="1"/>
</dbReference>
<sequence>MKGVLKLGDIELNPSQSQAVDYTDGPLLILAGPGSGKTLTITEKVVNLVDEGFSPDRILALTFSEKAAGEMEKRIENRIGESSAITVSTFHSYCNDLLREFSLYAGINQGTRLISQEHSHVWGINNIDSFGFENIAIPNRPYDLITSLLEGVSQLHDHLVGPQELLDFVTRKLDETVDEEERDELLKLADLARFYSHYQQYKRDHNFMDYDDMITMTCRLLENNDVVRNQIRNRYDYVLVDEFQDTNYAQLYLINLIADGTNLTCVADDDQCIYRFRGAYLSNIKQLQDYNASLEKIPLDRNYRSSSQIVQLSQQLIASNPERENKTLHSHNGDGERIKVVKTPDDSSEARWVADEIQRLIEEEDITPEEIFVLTRKRADGKKYSDALKGKMIPVEYVGNLQLKNYPIVQEALAYMYIVADPFNSGIAFARVFAREGVSEHDLQKINTVAKKLSRETELEGDGIYSVLQHHLDDVPIIQKALVKSILARLNELIDYRKNHLPSGTVKYLLSEKTDLYRAQLLADTVASRRNIHILNSLTSMVEDLELVEGGSEFARVVEYLELVFNLDIGEEETSEENTVKVMTIHQSKGKEAKVVFVCDMADRHLPLRFTKKQFRVPGELEKGVQRDVEDKILHLEEERRLAYVAMTRSREKLYLTFPEKYTGNKRGIKPSEFVTQLDYESNPLVEYIETDKLQDTETVTTESPLKGKQDEYLRLLNMYAGQGQMKQALESLVVLTQLKEIEDKGNLAVFDIEDFLKITPKEMGELEALVNEDLPPLVDSDMRFSASKIRQYMECPLKFKYSNVLNIPIPQKTFFQTGTDVHSVFEQLSRYKMQGESIDMELATRILDKTWDGSVFDSETHEQQELERVRQMLEYWFEFEESNVNETIAVEEKFNLKLDGAQFGGVIDRIDQTPAGEYIVIDYKTSKSPLSKNKMPEDVQLALYCQAVRERYGKYPIKAGLMYVNPKIRDLRLMDVDEAQINSVLDGVREIVADIKAEDFEIKEEPNCYFCEYKGICEWYNHQGRKIHMHK</sequence>
<proteinExistence type="inferred from homology"/>
<comment type="catalytic activity">
    <reaction evidence="14">
        <text>ATP + H2O = ADP + phosphate + H(+)</text>
        <dbReference type="Rhea" id="RHEA:13065"/>
        <dbReference type="ChEBI" id="CHEBI:15377"/>
        <dbReference type="ChEBI" id="CHEBI:15378"/>
        <dbReference type="ChEBI" id="CHEBI:30616"/>
        <dbReference type="ChEBI" id="CHEBI:43474"/>
        <dbReference type="ChEBI" id="CHEBI:456216"/>
        <dbReference type="EC" id="5.6.2.4"/>
    </reaction>
</comment>
<comment type="catalytic activity">
    <reaction evidence="12">
        <text>Couples ATP hydrolysis with the unwinding of duplex DNA by translocating in the 3'-5' direction.</text>
        <dbReference type="EC" id="5.6.2.4"/>
    </reaction>
</comment>
<keyword evidence="4" id="KW-0227">DNA damage</keyword>
<dbReference type="InterPro" id="IPR011335">
    <property type="entry name" value="Restrct_endonuc-II-like"/>
</dbReference>
<dbReference type="EMBL" id="PVBU01000009">
    <property type="protein sequence ID" value="PQV42073.1"/>
    <property type="molecule type" value="Genomic_DNA"/>
</dbReference>
<evidence type="ECO:0000256" key="2">
    <source>
        <dbReference type="ARBA" id="ARBA00022722"/>
    </source>
</evidence>
<dbReference type="PANTHER" id="PTHR11070:SF2">
    <property type="entry name" value="ATP-DEPENDENT DNA HELICASE SRS2"/>
    <property type="match status" value="1"/>
</dbReference>
<dbReference type="InterPro" id="IPR014017">
    <property type="entry name" value="DNA_helicase_UvrD-like_C"/>
</dbReference>
<dbReference type="CDD" id="cd17932">
    <property type="entry name" value="DEXQc_UvrD"/>
    <property type="match status" value="1"/>
</dbReference>
<evidence type="ECO:0000256" key="8">
    <source>
        <dbReference type="ARBA" id="ARBA00022840"/>
    </source>
</evidence>
<dbReference type="InterPro" id="IPR014016">
    <property type="entry name" value="UvrD-like_ATP-bd"/>
</dbReference>
<keyword evidence="6 15" id="KW-0347">Helicase</keyword>
<keyword evidence="10" id="KW-0234">DNA repair</keyword>
<name>A0A314ZSW9_9EURY</name>
<organism evidence="18 19">
    <name type="scientific">Methanohalophilus euhalobius</name>
    <dbReference type="NCBI Taxonomy" id="51203"/>
    <lineage>
        <taxon>Archaea</taxon>
        <taxon>Methanobacteriati</taxon>
        <taxon>Methanobacteriota</taxon>
        <taxon>Stenosarchaea group</taxon>
        <taxon>Methanomicrobia</taxon>
        <taxon>Methanosarcinales</taxon>
        <taxon>Methanosarcinaceae</taxon>
        <taxon>Methanohalophilus</taxon>
    </lineage>
</organism>
<dbReference type="Proteomes" id="UP000251060">
    <property type="component" value="Unassembled WGS sequence"/>
</dbReference>
<feature type="domain" description="UvrD-like helicase ATP-binding" evidence="16">
    <location>
        <begin position="10"/>
        <end position="306"/>
    </location>
</feature>
<evidence type="ECO:0000259" key="17">
    <source>
        <dbReference type="PROSITE" id="PS51217"/>
    </source>
</evidence>
<evidence type="ECO:0000256" key="9">
    <source>
        <dbReference type="ARBA" id="ARBA00023125"/>
    </source>
</evidence>
<dbReference type="InterPro" id="IPR027417">
    <property type="entry name" value="P-loop_NTPase"/>
</dbReference>
<dbReference type="RefSeq" id="WP_258082616.1">
    <property type="nucleotide sequence ID" value="NZ_PVBU01000009.1"/>
</dbReference>
<dbReference type="AlphaFoldDB" id="A0A314ZSW9"/>
<dbReference type="EC" id="5.6.2.4" evidence="13"/>
<feature type="domain" description="UvrD-like helicase C-terminal" evidence="17">
    <location>
        <begin position="307"/>
        <end position="590"/>
    </location>
</feature>
<dbReference type="Gene3D" id="3.40.50.300">
    <property type="entry name" value="P-loop containing nucleotide triphosphate hydrolases"/>
    <property type="match status" value="2"/>
</dbReference>
<keyword evidence="8 15" id="KW-0067">ATP-binding</keyword>